<dbReference type="AlphaFoldDB" id="A0A5N6H9U3"/>
<protein>
    <submittedName>
        <fullName evidence="1">Uncharacterized protein</fullName>
    </submittedName>
</protein>
<proteinExistence type="predicted"/>
<dbReference type="EMBL" id="ML734560">
    <property type="protein sequence ID" value="KAB8251296.1"/>
    <property type="molecule type" value="Genomic_DNA"/>
</dbReference>
<name>A0A5N6H9U3_ASPFL</name>
<reference evidence="1" key="1">
    <citation type="submission" date="2019-04" db="EMBL/GenBank/DDBJ databases">
        <title>Friends and foes A comparative genomics study of 23 Aspergillus species from section Flavi.</title>
        <authorList>
            <consortium name="DOE Joint Genome Institute"/>
            <person name="Kjaerbolling I."/>
            <person name="Vesth T."/>
            <person name="Frisvad J.C."/>
            <person name="Nybo J.L."/>
            <person name="Theobald S."/>
            <person name="Kildgaard S."/>
            <person name="Isbrandt T."/>
            <person name="Kuo A."/>
            <person name="Sato A."/>
            <person name="Lyhne E.K."/>
            <person name="Kogle M.E."/>
            <person name="Wiebenga A."/>
            <person name="Kun R.S."/>
            <person name="Lubbers R.J."/>
            <person name="Makela M.R."/>
            <person name="Barry K."/>
            <person name="Chovatia M."/>
            <person name="Clum A."/>
            <person name="Daum C."/>
            <person name="Haridas S."/>
            <person name="He G."/>
            <person name="LaButti K."/>
            <person name="Lipzen A."/>
            <person name="Mondo S."/>
            <person name="Riley R."/>
            <person name="Salamov A."/>
            <person name="Simmons B.A."/>
            <person name="Magnuson J.K."/>
            <person name="Henrissat B."/>
            <person name="Mortensen U.H."/>
            <person name="Larsen T.O."/>
            <person name="Devries R.P."/>
            <person name="Grigoriev I.V."/>
            <person name="Machida M."/>
            <person name="Baker S.E."/>
            <person name="Andersen M.R."/>
        </authorList>
    </citation>
    <scope>NUCLEOTIDE SEQUENCE [LARGE SCALE GENOMIC DNA]</scope>
    <source>
        <strain evidence="1">CBS 121.62</strain>
    </source>
</reference>
<dbReference type="Proteomes" id="UP000325434">
    <property type="component" value="Unassembled WGS sequence"/>
</dbReference>
<sequence>MPRLEEYFYRSNSPISMWMSNHREWKDDRQRQEDAVFRSYTSGIWKFDEESWLRRNKGYEYLGSVLHGGGYAGDHDYYINLEQDA</sequence>
<accession>A0A5N6H9U3</accession>
<organism evidence="1">
    <name type="scientific">Aspergillus flavus</name>
    <dbReference type="NCBI Taxonomy" id="5059"/>
    <lineage>
        <taxon>Eukaryota</taxon>
        <taxon>Fungi</taxon>
        <taxon>Dikarya</taxon>
        <taxon>Ascomycota</taxon>
        <taxon>Pezizomycotina</taxon>
        <taxon>Eurotiomycetes</taxon>
        <taxon>Eurotiomycetidae</taxon>
        <taxon>Eurotiales</taxon>
        <taxon>Aspergillaceae</taxon>
        <taxon>Aspergillus</taxon>
        <taxon>Aspergillus subgen. Circumdati</taxon>
    </lineage>
</organism>
<evidence type="ECO:0000313" key="1">
    <source>
        <dbReference type="EMBL" id="KAB8251296.1"/>
    </source>
</evidence>
<gene>
    <name evidence="1" type="ORF">BDV35DRAFT_388281</name>
</gene>